<organism evidence="6 7">
    <name type="scientific">Arthrobotrys flagrans</name>
    <name type="common">Nematode-trapping fungus</name>
    <name type="synonym">Trichothecium flagrans</name>
    <dbReference type="NCBI Taxonomy" id="97331"/>
    <lineage>
        <taxon>Eukaryota</taxon>
        <taxon>Fungi</taxon>
        <taxon>Dikarya</taxon>
        <taxon>Ascomycota</taxon>
        <taxon>Pezizomycotina</taxon>
        <taxon>Orbiliomycetes</taxon>
        <taxon>Orbiliales</taxon>
        <taxon>Orbiliaceae</taxon>
        <taxon>Arthrobotrys</taxon>
    </lineage>
</organism>
<sequence>MGGKPKAENSKKAAGNARKAEAAASKQAKADAAKAAKEDAEWADGAKDSSKKQAAEAKKREAAAKKAARDAELAEETAAVKTTKTNPKAGGKGKAASASTSRGLDAALAGFDNPESSKSAALNASGIDNALDALSLTSGAASSATVDRHPERRFKAAYAAYEERRMAEGKADGEWDGLRQNQVKDRIRKEFEKSAENPFNQANVSFDASREEVKAVREREAGEIEKRITRFEGHVMNSELQLVPQLLRHIRHAANMQLTCPT</sequence>
<dbReference type="InterPro" id="IPR010422">
    <property type="entry name" value="Ccdc124/Oxs1"/>
</dbReference>
<feature type="compositionally biased region" description="Basic and acidic residues" evidence="3">
    <location>
        <begin position="28"/>
        <end position="72"/>
    </location>
</feature>
<dbReference type="RefSeq" id="XP_067490637.1">
    <property type="nucleotide sequence ID" value="XM_067632361.1"/>
</dbReference>
<dbReference type="GO" id="GO:0005634">
    <property type="term" value="C:nucleus"/>
    <property type="evidence" value="ECO:0007669"/>
    <property type="project" value="TreeGrafter"/>
</dbReference>
<dbReference type="VEuPathDB" id="FungiDB:DFL_003424"/>
<accession>A0A437A1S2</accession>
<dbReference type="PANTHER" id="PTHR21680">
    <property type="entry name" value="COILED-COIL DOMAIN-CONTAINING PROTEIN 124"/>
    <property type="match status" value="1"/>
</dbReference>
<evidence type="ECO:0008006" key="8">
    <source>
        <dbReference type="Google" id="ProtNLM"/>
    </source>
</evidence>
<keyword evidence="7" id="KW-1185">Reference proteome</keyword>
<evidence type="ECO:0000259" key="5">
    <source>
        <dbReference type="Pfam" id="PF22048"/>
    </source>
</evidence>
<evidence type="ECO:0000256" key="2">
    <source>
        <dbReference type="ARBA" id="ARBA00023054"/>
    </source>
</evidence>
<dbReference type="GO" id="GO:0006366">
    <property type="term" value="P:transcription by RNA polymerase II"/>
    <property type="evidence" value="ECO:0007669"/>
    <property type="project" value="TreeGrafter"/>
</dbReference>
<gene>
    <name evidence="6" type="ORF">DFL_003424</name>
</gene>
<protein>
    <recommendedName>
        <fullName evidence="8">DUF1014 domain protein</fullName>
    </recommendedName>
</protein>
<dbReference type="Proteomes" id="UP000283090">
    <property type="component" value="Unassembled WGS sequence"/>
</dbReference>
<reference evidence="6 7" key="1">
    <citation type="submission" date="2019-01" db="EMBL/GenBank/DDBJ databases">
        <title>Intercellular communication is required for trap formation in the nematode-trapping fungus Duddingtonia flagrans.</title>
        <authorList>
            <person name="Youssar L."/>
            <person name="Wernet V."/>
            <person name="Hensel N."/>
            <person name="Hildebrandt H.-G."/>
            <person name="Fischer R."/>
        </authorList>
    </citation>
    <scope>NUCLEOTIDE SEQUENCE [LARGE SCALE GENOMIC DNA]</scope>
    <source>
        <strain evidence="6 7">CBS H-5679</strain>
    </source>
</reference>
<dbReference type="GO" id="GO:0003713">
    <property type="term" value="F:transcription coactivator activity"/>
    <property type="evidence" value="ECO:0007669"/>
    <property type="project" value="TreeGrafter"/>
</dbReference>
<keyword evidence="2" id="KW-0175">Coiled coil</keyword>
<comment type="similarity">
    <text evidence="1">Belongs to the CCDC124 family.</text>
</comment>
<dbReference type="Pfam" id="PF22048">
    <property type="entry name" value="LSO1_2-like"/>
    <property type="match status" value="1"/>
</dbReference>
<evidence type="ECO:0000313" key="6">
    <source>
        <dbReference type="EMBL" id="RVD85093.1"/>
    </source>
</evidence>
<feature type="compositionally biased region" description="Low complexity" evidence="3">
    <location>
        <begin position="76"/>
        <end position="103"/>
    </location>
</feature>
<evidence type="ECO:0000256" key="3">
    <source>
        <dbReference type="SAM" id="MobiDB-lite"/>
    </source>
</evidence>
<feature type="domain" description="LSO1/LSO2" evidence="5">
    <location>
        <begin position="10"/>
        <end position="76"/>
    </location>
</feature>
<proteinExistence type="inferred from homology"/>
<name>A0A437A1S2_ARTFL</name>
<evidence type="ECO:0000256" key="1">
    <source>
        <dbReference type="ARBA" id="ARBA00008296"/>
    </source>
</evidence>
<dbReference type="InterPro" id="IPR054414">
    <property type="entry name" value="Ccdc124/Oxs1_C"/>
</dbReference>
<dbReference type="Pfam" id="PF06244">
    <property type="entry name" value="Ccdc124"/>
    <property type="match status" value="1"/>
</dbReference>
<feature type="compositionally biased region" description="Low complexity" evidence="3">
    <location>
        <begin position="12"/>
        <end position="27"/>
    </location>
</feature>
<feature type="domain" description="Coiled-coil" evidence="4">
    <location>
        <begin position="118"/>
        <end position="201"/>
    </location>
</feature>
<dbReference type="GeneID" id="93585735"/>
<dbReference type="OrthoDB" id="76412at2759"/>
<dbReference type="InterPro" id="IPR054413">
    <property type="entry name" value="LSO1/2"/>
</dbReference>
<evidence type="ECO:0000259" key="4">
    <source>
        <dbReference type="Pfam" id="PF06244"/>
    </source>
</evidence>
<dbReference type="EMBL" id="SAEB01000006">
    <property type="protein sequence ID" value="RVD85093.1"/>
    <property type="molecule type" value="Genomic_DNA"/>
</dbReference>
<feature type="region of interest" description="Disordered" evidence="3">
    <location>
        <begin position="1"/>
        <end position="103"/>
    </location>
</feature>
<comment type="caution">
    <text evidence="6">The sequence shown here is derived from an EMBL/GenBank/DDBJ whole genome shotgun (WGS) entry which is preliminary data.</text>
</comment>
<dbReference type="AlphaFoldDB" id="A0A437A1S2"/>
<feature type="compositionally biased region" description="Basic and acidic residues" evidence="3">
    <location>
        <begin position="1"/>
        <end position="11"/>
    </location>
</feature>
<dbReference type="PANTHER" id="PTHR21680:SF0">
    <property type="entry name" value="COILED-COIL DOMAIN-CONTAINING PROTEIN 124"/>
    <property type="match status" value="1"/>
</dbReference>
<evidence type="ECO:0000313" key="7">
    <source>
        <dbReference type="Proteomes" id="UP000283090"/>
    </source>
</evidence>
<dbReference type="STRING" id="97331.A0A437A1S2"/>